<comment type="caution">
    <text evidence="2">The sequence shown here is derived from an EMBL/GenBank/DDBJ whole genome shotgun (WGS) entry which is preliminary data.</text>
</comment>
<dbReference type="AlphaFoldDB" id="A0A2S4PR71"/>
<protein>
    <submittedName>
        <fullName evidence="2">Uncharacterized protein</fullName>
    </submittedName>
</protein>
<gene>
    <name evidence="2" type="ORF">EPUL_005653</name>
</gene>
<feature type="compositionally biased region" description="Acidic residues" evidence="1">
    <location>
        <begin position="73"/>
        <end position="84"/>
    </location>
</feature>
<feature type="region of interest" description="Disordered" evidence="1">
    <location>
        <begin position="55"/>
        <end position="95"/>
    </location>
</feature>
<name>A0A2S4PR71_9PEZI</name>
<proteinExistence type="predicted"/>
<reference evidence="2 3" key="1">
    <citation type="submission" date="2017-10" db="EMBL/GenBank/DDBJ databases">
        <title>Development of genomic resources for the powdery mildew, Erysiphe pulchra.</title>
        <authorList>
            <person name="Wadl P.A."/>
            <person name="Mack B.M."/>
            <person name="Moore G."/>
            <person name="Beltz S.B."/>
        </authorList>
    </citation>
    <scope>NUCLEOTIDE SEQUENCE [LARGE SCALE GENOMIC DNA]</scope>
    <source>
        <strain evidence="2">Cflorida</strain>
    </source>
</reference>
<dbReference type="OrthoDB" id="4778163at2759"/>
<dbReference type="Proteomes" id="UP000237438">
    <property type="component" value="Unassembled WGS sequence"/>
</dbReference>
<organism evidence="2 3">
    <name type="scientific">Erysiphe pulchra</name>
    <dbReference type="NCBI Taxonomy" id="225359"/>
    <lineage>
        <taxon>Eukaryota</taxon>
        <taxon>Fungi</taxon>
        <taxon>Dikarya</taxon>
        <taxon>Ascomycota</taxon>
        <taxon>Pezizomycotina</taxon>
        <taxon>Leotiomycetes</taxon>
        <taxon>Erysiphales</taxon>
        <taxon>Erysiphaceae</taxon>
        <taxon>Erysiphe</taxon>
    </lineage>
</organism>
<evidence type="ECO:0000256" key="1">
    <source>
        <dbReference type="SAM" id="MobiDB-lite"/>
    </source>
</evidence>
<accession>A0A2S4PR71</accession>
<sequence length="178" mass="19640">MSSSGLSNADGEIIAQGSNNDRALEMKRLFGISGALVQLRSKEIVVPVIGFDAIKENNESPPPNIDRQPPVLNDDDEAEDEDNYGDDKDPGVSWDKNLRPKELRLATFLEGVSNRLDYKEDLLISIQSIGYEPGMRLAPLDEIKLAGAICRTTTSDARTLIRGMKQGTKIMKLFEATF</sequence>
<evidence type="ECO:0000313" key="2">
    <source>
        <dbReference type="EMBL" id="POS84530.1"/>
    </source>
</evidence>
<evidence type="ECO:0000313" key="3">
    <source>
        <dbReference type="Proteomes" id="UP000237438"/>
    </source>
</evidence>
<keyword evidence="3" id="KW-1185">Reference proteome</keyword>
<dbReference type="EMBL" id="PEDP01000970">
    <property type="protein sequence ID" value="POS84530.1"/>
    <property type="molecule type" value="Genomic_DNA"/>
</dbReference>
<feature type="compositionally biased region" description="Basic and acidic residues" evidence="1">
    <location>
        <begin position="85"/>
        <end position="95"/>
    </location>
</feature>